<sequence>MSRWAISPAVGLMARHGTPPIDLASQRRHRMSTDDPVLFDVADGIAKIRLNRPERLNTLDAAMAAALLAAFRRAEQDRSVKAVTLTGEHLCFGSSLFWSVSGPSAVLSDKGVGEDDELSSHGDEGAFGLLALGDQAVVETFHVGVAARGRERRQVENAAHPGASAPDDADALSFTRIIGDRG</sequence>
<dbReference type="SUPFAM" id="SSF52096">
    <property type="entry name" value="ClpP/crotonase"/>
    <property type="match status" value="1"/>
</dbReference>
<accession>A0A4D7BBH9</accession>
<proteinExistence type="predicted"/>
<evidence type="ECO:0000313" key="2">
    <source>
        <dbReference type="Proteomes" id="UP000298781"/>
    </source>
</evidence>
<keyword evidence="1" id="KW-0413">Isomerase</keyword>
<name>A0A4D7BBH9_9HYPH</name>
<dbReference type="Proteomes" id="UP000298781">
    <property type="component" value="Chromosome"/>
</dbReference>
<keyword evidence="2" id="KW-1185">Reference proteome</keyword>
<dbReference type="EMBL" id="CP039690">
    <property type="protein sequence ID" value="QCI68013.1"/>
    <property type="molecule type" value="Genomic_DNA"/>
</dbReference>
<evidence type="ECO:0000313" key="1">
    <source>
        <dbReference type="EMBL" id="QCI68013.1"/>
    </source>
</evidence>
<gene>
    <name evidence="1" type="ORF">E8M01_29575</name>
</gene>
<dbReference type="GO" id="GO:0016853">
    <property type="term" value="F:isomerase activity"/>
    <property type="evidence" value="ECO:0007669"/>
    <property type="project" value="UniProtKB-KW"/>
</dbReference>
<dbReference type="Pfam" id="PF00378">
    <property type="entry name" value="ECH_1"/>
    <property type="match status" value="1"/>
</dbReference>
<dbReference type="AlphaFoldDB" id="A0A4D7BBH9"/>
<dbReference type="InterPro" id="IPR001753">
    <property type="entry name" value="Enoyl-CoA_hydra/iso"/>
</dbReference>
<dbReference type="InterPro" id="IPR029045">
    <property type="entry name" value="ClpP/crotonase-like_dom_sf"/>
</dbReference>
<reference evidence="1 2" key="1">
    <citation type="submission" date="2019-04" db="EMBL/GenBank/DDBJ databases">
        <title>Phreatobacter aquaticus sp. nov.</title>
        <authorList>
            <person name="Choi A."/>
        </authorList>
    </citation>
    <scope>NUCLEOTIDE SEQUENCE [LARGE SCALE GENOMIC DNA]</scope>
    <source>
        <strain evidence="1 2">KCTC 52518</strain>
    </source>
</reference>
<organism evidence="1 2">
    <name type="scientific">Phreatobacter stygius</name>
    <dbReference type="NCBI Taxonomy" id="1940610"/>
    <lineage>
        <taxon>Bacteria</taxon>
        <taxon>Pseudomonadati</taxon>
        <taxon>Pseudomonadota</taxon>
        <taxon>Alphaproteobacteria</taxon>
        <taxon>Hyphomicrobiales</taxon>
        <taxon>Phreatobacteraceae</taxon>
        <taxon>Phreatobacter</taxon>
    </lineage>
</organism>
<dbReference type="Gene3D" id="3.90.226.10">
    <property type="entry name" value="2-enoyl-CoA Hydratase, Chain A, domain 1"/>
    <property type="match status" value="1"/>
</dbReference>
<protein>
    <submittedName>
        <fullName evidence="1">Enoyl-CoA hydratase/isomerase family protein</fullName>
    </submittedName>
</protein>
<dbReference type="KEGG" id="pstg:E8M01_29575"/>